<dbReference type="InterPro" id="IPR036388">
    <property type="entry name" value="WH-like_DNA-bd_sf"/>
</dbReference>
<dbReference type="Proteomes" id="UP000003100">
    <property type="component" value="Unassembled WGS sequence"/>
</dbReference>
<dbReference type="RefSeq" id="WP_005951266.1">
    <property type="nucleotide sequence ID" value="NZ_CP136423.1"/>
</dbReference>
<dbReference type="SUPFAM" id="SSF46785">
    <property type="entry name" value="Winged helix' DNA-binding domain"/>
    <property type="match status" value="1"/>
</dbReference>
<feature type="domain" description="HTH gntR-type" evidence="4">
    <location>
        <begin position="6"/>
        <end position="75"/>
    </location>
</feature>
<dbReference type="SMART" id="SM00895">
    <property type="entry name" value="FCD"/>
    <property type="match status" value="1"/>
</dbReference>
<dbReference type="InterPro" id="IPR036390">
    <property type="entry name" value="WH_DNA-bd_sf"/>
</dbReference>
<evidence type="ECO:0000259" key="4">
    <source>
        <dbReference type="PROSITE" id="PS50949"/>
    </source>
</evidence>
<dbReference type="PANTHER" id="PTHR43537">
    <property type="entry name" value="TRANSCRIPTIONAL REGULATOR, GNTR FAMILY"/>
    <property type="match status" value="1"/>
</dbReference>
<evidence type="ECO:0000256" key="3">
    <source>
        <dbReference type="ARBA" id="ARBA00023163"/>
    </source>
</evidence>
<evidence type="ECO:0000256" key="1">
    <source>
        <dbReference type="ARBA" id="ARBA00023015"/>
    </source>
</evidence>
<gene>
    <name evidence="5" type="ORF">RUMHYD_03239</name>
</gene>
<dbReference type="HOGENOM" id="CLU_017584_9_1_9"/>
<dbReference type="GO" id="GO:0003677">
    <property type="term" value="F:DNA binding"/>
    <property type="evidence" value="ECO:0007669"/>
    <property type="project" value="UniProtKB-KW"/>
</dbReference>
<reference evidence="5 6" key="1">
    <citation type="submission" date="2009-01" db="EMBL/GenBank/DDBJ databases">
        <authorList>
            <person name="Fulton L."/>
            <person name="Clifton S."/>
            <person name="Fulton B."/>
            <person name="Xu J."/>
            <person name="Minx P."/>
            <person name="Pepin K.H."/>
            <person name="Johnson M."/>
            <person name="Bhonagiri V."/>
            <person name="Nash W.E."/>
            <person name="Mardis E.R."/>
            <person name="Wilson R.K."/>
        </authorList>
    </citation>
    <scope>NUCLEOTIDE SEQUENCE [LARGE SCALE GENOMIC DNA]</scope>
    <source>
        <strain evidence="6">DSM 10507 / JCM 14656 / S5a33</strain>
    </source>
</reference>
<keyword evidence="1" id="KW-0805">Transcription regulation</keyword>
<dbReference type="AlphaFoldDB" id="C0CQS6"/>
<protein>
    <recommendedName>
        <fullName evidence="4">HTH gntR-type domain-containing protein</fullName>
    </recommendedName>
</protein>
<dbReference type="Gene3D" id="1.20.120.530">
    <property type="entry name" value="GntR ligand-binding domain-like"/>
    <property type="match status" value="1"/>
</dbReference>
<keyword evidence="3" id="KW-0804">Transcription</keyword>
<dbReference type="CDD" id="cd07377">
    <property type="entry name" value="WHTH_GntR"/>
    <property type="match status" value="1"/>
</dbReference>
<dbReference type="PANTHER" id="PTHR43537:SF5">
    <property type="entry name" value="UXU OPERON TRANSCRIPTIONAL REGULATOR"/>
    <property type="match status" value="1"/>
</dbReference>
<dbReference type="SUPFAM" id="SSF48008">
    <property type="entry name" value="GntR ligand-binding domain-like"/>
    <property type="match status" value="1"/>
</dbReference>
<proteinExistence type="predicted"/>
<dbReference type="Pfam" id="PF00392">
    <property type="entry name" value="GntR"/>
    <property type="match status" value="1"/>
</dbReference>
<dbReference type="EMBL" id="ACBZ01000173">
    <property type="protein sequence ID" value="EEG47863.1"/>
    <property type="molecule type" value="Genomic_DNA"/>
</dbReference>
<keyword evidence="2" id="KW-0238">DNA-binding</keyword>
<dbReference type="PRINTS" id="PR00035">
    <property type="entry name" value="HTHGNTR"/>
</dbReference>
<dbReference type="eggNOG" id="COG2186">
    <property type="taxonomic scope" value="Bacteria"/>
</dbReference>
<evidence type="ECO:0000313" key="5">
    <source>
        <dbReference type="EMBL" id="EEG47863.1"/>
    </source>
</evidence>
<organism evidence="5 6">
    <name type="scientific">Blautia hydrogenotrophica (strain DSM 10507 / JCM 14656 / S5a33)</name>
    <name type="common">Ruminococcus hydrogenotrophicus</name>
    <dbReference type="NCBI Taxonomy" id="476272"/>
    <lineage>
        <taxon>Bacteria</taxon>
        <taxon>Bacillati</taxon>
        <taxon>Bacillota</taxon>
        <taxon>Clostridia</taxon>
        <taxon>Lachnospirales</taxon>
        <taxon>Lachnospiraceae</taxon>
        <taxon>Blautia</taxon>
    </lineage>
</organism>
<dbReference type="Gene3D" id="1.10.10.10">
    <property type="entry name" value="Winged helix-like DNA-binding domain superfamily/Winged helix DNA-binding domain"/>
    <property type="match status" value="1"/>
</dbReference>
<dbReference type="SMART" id="SM00345">
    <property type="entry name" value="HTH_GNTR"/>
    <property type="match status" value="1"/>
</dbReference>
<dbReference type="GeneID" id="86822919"/>
<dbReference type="GO" id="GO:0003700">
    <property type="term" value="F:DNA-binding transcription factor activity"/>
    <property type="evidence" value="ECO:0007669"/>
    <property type="project" value="InterPro"/>
</dbReference>
<sequence>MTELTKSLGDTVAEKIKESIFSRRLFEPGQQLPKEAELAARFNVSRTALREAIKKLEAENILIIRRGVGTFVSEDFGLGIDTSGLSYEELQRQLLNNWYEARLIWEVPSMALVVKHATREEIEEIEKTQEHIEQLIALNSEEFLQYDILFHKQLTAATHNNIIQRMVENSSAWEWSYYVILQHRRSLHPHMMRNSRESHSNIINFLKERDAEGAAMAMRYHLVSAMRDLKK</sequence>
<accession>C0CQS6</accession>
<dbReference type="PROSITE" id="PS50949">
    <property type="entry name" value="HTH_GNTR"/>
    <property type="match status" value="1"/>
</dbReference>
<reference evidence="5 6" key="2">
    <citation type="submission" date="2009-02" db="EMBL/GenBank/DDBJ databases">
        <title>Draft genome sequence of Blautia hydrogenotrophica DSM 10507 (Ruminococcus hydrogenotrophicus DSM 10507).</title>
        <authorList>
            <person name="Sudarsanam P."/>
            <person name="Ley R."/>
            <person name="Guruge J."/>
            <person name="Turnbaugh P.J."/>
            <person name="Mahowald M."/>
            <person name="Liep D."/>
            <person name="Gordon J."/>
        </authorList>
    </citation>
    <scope>NUCLEOTIDE SEQUENCE [LARGE SCALE GENOMIC DNA]</scope>
    <source>
        <strain evidence="6">DSM 10507 / JCM 14656 / S5a33</strain>
    </source>
</reference>
<dbReference type="PATRIC" id="fig|476272.21.peg.1364"/>
<dbReference type="InterPro" id="IPR008920">
    <property type="entry name" value="TF_FadR/GntR_C"/>
</dbReference>
<keyword evidence="6" id="KW-1185">Reference proteome</keyword>
<dbReference type="Pfam" id="PF07729">
    <property type="entry name" value="FCD"/>
    <property type="match status" value="1"/>
</dbReference>
<dbReference type="InterPro" id="IPR000524">
    <property type="entry name" value="Tscrpt_reg_HTH_GntR"/>
</dbReference>
<evidence type="ECO:0000313" key="6">
    <source>
        <dbReference type="Proteomes" id="UP000003100"/>
    </source>
</evidence>
<evidence type="ECO:0000256" key="2">
    <source>
        <dbReference type="ARBA" id="ARBA00023125"/>
    </source>
</evidence>
<name>C0CQS6_BLAHS</name>
<dbReference type="InterPro" id="IPR011711">
    <property type="entry name" value="GntR_C"/>
</dbReference>